<dbReference type="AlphaFoldDB" id="A0AAV5W9S1"/>
<evidence type="ECO:0000256" key="1">
    <source>
        <dbReference type="SAM" id="MobiDB-lite"/>
    </source>
</evidence>
<dbReference type="EMBL" id="BTSY01000005">
    <property type="protein sequence ID" value="GMT27458.1"/>
    <property type="molecule type" value="Genomic_DNA"/>
</dbReference>
<feature type="region of interest" description="Disordered" evidence="1">
    <location>
        <begin position="349"/>
        <end position="369"/>
    </location>
</feature>
<dbReference type="Proteomes" id="UP001432322">
    <property type="component" value="Unassembled WGS sequence"/>
</dbReference>
<proteinExistence type="predicted"/>
<organism evidence="2 3">
    <name type="scientific">Pristionchus fissidentatus</name>
    <dbReference type="NCBI Taxonomy" id="1538716"/>
    <lineage>
        <taxon>Eukaryota</taxon>
        <taxon>Metazoa</taxon>
        <taxon>Ecdysozoa</taxon>
        <taxon>Nematoda</taxon>
        <taxon>Chromadorea</taxon>
        <taxon>Rhabditida</taxon>
        <taxon>Rhabditina</taxon>
        <taxon>Diplogasteromorpha</taxon>
        <taxon>Diplogasteroidea</taxon>
        <taxon>Neodiplogasteridae</taxon>
        <taxon>Pristionchus</taxon>
    </lineage>
</organism>
<reference evidence="2" key="1">
    <citation type="submission" date="2023-10" db="EMBL/GenBank/DDBJ databases">
        <title>Genome assembly of Pristionchus species.</title>
        <authorList>
            <person name="Yoshida K."/>
            <person name="Sommer R.J."/>
        </authorList>
    </citation>
    <scope>NUCLEOTIDE SEQUENCE</scope>
    <source>
        <strain evidence="2">RS5133</strain>
    </source>
</reference>
<gene>
    <name evidence="2" type="ORF">PFISCL1PPCAC_18755</name>
</gene>
<comment type="caution">
    <text evidence="2">The sequence shown here is derived from an EMBL/GenBank/DDBJ whole genome shotgun (WGS) entry which is preliminary data.</text>
</comment>
<evidence type="ECO:0000313" key="2">
    <source>
        <dbReference type="EMBL" id="GMT27458.1"/>
    </source>
</evidence>
<keyword evidence="3" id="KW-1185">Reference proteome</keyword>
<dbReference type="SUPFAM" id="SSF82171">
    <property type="entry name" value="DPP6 N-terminal domain-like"/>
    <property type="match status" value="1"/>
</dbReference>
<accession>A0AAV5W9S1</accession>
<name>A0AAV5W9S1_9BILA</name>
<evidence type="ECO:0000313" key="3">
    <source>
        <dbReference type="Proteomes" id="UP001432322"/>
    </source>
</evidence>
<protein>
    <submittedName>
        <fullName evidence="2">Uncharacterized protein</fullName>
    </submittedName>
</protein>
<feature type="non-terminal residue" evidence="2">
    <location>
        <position position="1"/>
    </location>
</feature>
<sequence>LSLPLSPWVDQQTEGRVETGHRLIVRGQRGRREVKGSGLRRANTVGSMALATTSTDPLEPIPPSLERKLRRLTFCLPQASLLIDDSIIYVHSTTSGRPCLTMISSTTGKDQAMVPLPDEQYDQLHLVRLNSHHIGMCYRDNGVWMRVVRIRSKECLEILTSRRIIELPSGYNMARVLAGHRAFYGAAWNSDGNVHLYDLGTSPTCPPAPAHLLFNFYVEEVAVVGRRLYLLTDKKIGLFDFTTGRFSLHESTGYVKNDAGFVEFEQATVWRDRHIFVLTGASELWRLDVGAMRWSRVMPLDSFPDVHVPCFTINEEGYLLVMTVWDFHEERSEARSYWITVPPLETMVRRSIDPPAPSPTPAENGEIPQ</sequence>